<name>A0A2C5YAU4_9HYPO</name>
<dbReference type="InterPro" id="IPR005549">
    <property type="entry name" value="Kinetochore_Nuf2_N"/>
</dbReference>
<evidence type="ECO:0000259" key="15">
    <source>
        <dbReference type="Pfam" id="PF03800"/>
    </source>
</evidence>
<dbReference type="GO" id="GO:0051301">
    <property type="term" value="P:cell division"/>
    <property type="evidence" value="ECO:0007669"/>
    <property type="project" value="UniProtKB-KW"/>
</dbReference>
<keyword evidence="13" id="KW-0137">Centromere</keyword>
<evidence type="ECO:0000313" key="17">
    <source>
        <dbReference type="EMBL" id="PHH64382.1"/>
    </source>
</evidence>
<proteinExistence type="inferred from homology"/>
<evidence type="ECO:0000256" key="11">
    <source>
        <dbReference type="ARBA" id="ARBA00023242"/>
    </source>
</evidence>
<feature type="coiled-coil region" evidence="14">
    <location>
        <begin position="157"/>
        <end position="286"/>
    </location>
</feature>
<dbReference type="OrthoDB" id="8194677at2759"/>
<evidence type="ECO:0000313" key="18">
    <source>
        <dbReference type="Proteomes" id="UP000226192"/>
    </source>
</evidence>
<dbReference type="GO" id="GO:0007052">
    <property type="term" value="P:mitotic spindle organization"/>
    <property type="evidence" value="ECO:0007669"/>
    <property type="project" value="TreeGrafter"/>
</dbReference>
<dbReference type="GO" id="GO:0031262">
    <property type="term" value="C:Ndc80 complex"/>
    <property type="evidence" value="ECO:0007669"/>
    <property type="project" value="InterPro"/>
</dbReference>
<organism evidence="17 18">
    <name type="scientific">Ophiocordyceps australis</name>
    <dbReference type="NCBI Taxonomy" id="1399860"/>
    <lineage>
        <taxon>Eukaryota</taxon>
        <taxon>Fungi</taxon>
        <taxon>Dikarya</taxon>
        <taxon>Ascomycota</taxon>
        <taxon>Pezizomycotina</taxon>
        <taxon>Sordariomycetes</taxon>
        <taxon>Hypocreomycetidae</taxon>
        <taxon>Hypocreales</taxon>
        <taxon>Ophiocordycipitaceae</taxon>
        <taxon>Ophiocordyceps</taxon>
    </lineage>
</organism>
<accession>A0A2C5YAU4</accession>
<dbReference type="GO" id="GO:0051315">
    <property type="term" value="P:attachment of mitotic spindle microtubules to kinetochore"/>
    <property type="evidence" value="ECO:0007669"/>
    <property type="project" value="TreeGrafter"/>
</dbReference>
<keyword evidence="10 14" id="KW-0175">Coiled coil</keyword>
<keyword evidence="11" id="KW-0539">Nucleus</keyword>
<evidence type="ECO:0000256" key="1">
    <source>
        <dbReference type="ARBA" id="ARBA00002772"/>
    </source>
</evidence>
<dbReference type="Proteomes" id="UP000226192">
    <property type="component" value="Unassembled WGS sequence"/>
</dbReference>
<evidence type="ECO:0000259" key="16">
    <source>
        <dbReference type="Pfam" id="PF18595"/>
    </source>
</evidence>
<dbReference type="Pfam" id="PF03800">
    <property type="entry name" value="Nuf2"/>
    <property type="match status" value="1"/>
</dbReference>
<keyword evidence="18" id="KW-1185">Reference proteome</keyword>
<dbReference type="Gene3D" id="1.10.418.60">
    <property type="entry name" value="Ncd80 complex, Nuf2 subunit"/>
    <property type="match status" value="1"/>
</dbReference>
<evidence type="ECO:0000256" key="14">
    <source>
        <dbReference type="SAM" id="Coils"/>
    </source>
</evidence>
<evidence type="ECO:0000256" key="13">
    <source>
        <dbReference type="ARBA" id="ARBA00023328"/>
    </source>
</evidence>
<protein>
    <recommendedName>
        <fullName evidence="5">Probable kinetochore protein NUF2</fullName>
    </recommendedName>
</protein>
<keyword evidence="6" id="KW-0158">Chromosome</keyword>
<evidence type="ECO:0000256" key="10">
    <source>
        <dbReference type="ARBA" id="ARBA00023054"/>
    </source>
</evidence>
<keyword evidence="7" id="KW-0132">Cell division</keyword>
<keyword evidence="9" id="KW-0995">Kinetochore</keyword>
<keyword evidence="12" id="KW-0131">Cell cycle</keyword>
<comment type="subcellular location">
    <subcellularLocation>
        <location evidence="3">Chromosome</location>
        <location evidence="3">Centromere</location>
        <location evidence="3">Kinetochore</location>
    </subcellularLocation>
    <subcellularLocation>
        <location evidence="2">Nucleus</location>
    </subcellularLocation>
</comment>
<dbReference type="GO" id="GO:0045132">
    <property type="term" value="P:meiotic chromosome segregation"/>
    <property type="evidence" value="ECO:0007669"/>
    <property type="project" value="TreeGrafter"/>
</dbReference>
<evidence type="ECO:0000256" key="9">
    <source>
        <dbReference type="ARBA" id="ARBA00022838"/>
    </source>
</evidence>
<dbReference type="STRING" id="1399860.A0A2C5YAU4"/>
<evidence type="ECO:0000256" key="6">
    <source>
        <dbReference type="ARBA" id="ARBA00022454"/>
    </source>
</evidence>
<evidence type="ECO:0000256" key="3">
    <source>
        <dbReference type="ARBA" id="ARBA00004629"/>
    </source>
</evidence>
<comment type="function">
    <text evidence="1">Acts as a component of the essential kinetochore-associated NDC80 complex, which is required for chromosome segregation and spindle checkpoint activity.</text>
</comment>
<gene>
    <name evidence="17" type="ORF">CDD81_4603</name>
</gene>
<evidence type="ECO:0000256" key="7">
    <source>
        <dbReference type="ARBA" id="ARBA00022618"/>
    </source>
</evidence>
<dbReference type="PANTHER" id="PTHR21650">
    <property type="entry name" value="MEMBRALIN/KINETOCHORE PROTEIN NUF2"/>
    <property type="match status" value="1"/>
</dbReference>
<dbReference type="InterPro" id="IPR041112">
    <property type="entry name" value="Nuf2_DHR10-like"/>
</dbReference>
<evidence type="ECO:0000256" key="8">
    <source>
        <dbReference type="ARBA" id="ARBA00022776"/>
    </source>
</evidence>
<dbReference type="GO" id="GO:0005634">
    <property type="term" value="C:nucleus"/>
    <property type="evidence" value="ECO:0007669"/>
    <property type="project" value="UniProtKB-SubCell"/>
</dbReference>
<evidence type="ECO:0000256" key="2">
    <source>
        <dbReference type="ARBA" id="ARBA00004123"/>
    </source>
</evidence>
<evidence type="ECO:0000256" key="4">
    <source>
        <dbReference type="ARBA" id="ARBA00005498"/>
    </source>
</evidence>
<dbReference type="InterPro" id="IPR038275">
    <property type="entry name" value="Nuf2_N_sf"/>
</dbReference>
<comment type="caution">
    <text evidence="17">The sequence shown here is derived from an EMBL/GenBank/DDBJ whole genome shotgun (WGS) entry which is preliminary data.</text>
</comment>
<evidence type="ECO:0000256" key="12">
    <source>
        <dbReference type="ARBA" id="ARBA00023306"/>
    </source>
</evidence>
<dbReference type="GO" id="GO:0051383">
    <property type="term" value="P:kinetochore organization"/>
    <property type="evidence" value="ECO:0007669"/>
    <property type="project" value="TreeGrafter"/>
</dbReference>
<dbReference type="EMBL" id="NJET01000031">
    <property type="protein sequence ID" value="PHH64382.1"/>
    <property type="molecule type" value="Genomic_DNA"/>
</dbReference>
<feature type="domain" description="Nuf2 DHR10-like" evidence="16">
    <location>
        <begin position="271"/>
        <end position="385"/>
    </location>
</feature>
<reference evidence="17 18" key="1">
    <citation type="submission" date="2017-06" db="EMBL/GenBank/DDBJ databases">
        <title>Ant-infecting Ophiocordyceps genomes reveal a high diversity of potential behavioral manipulation genes and a possible major role for enterotoxins.</title>
        <authorList>
            <person name="De Bekker C."/>
            <person name="Evans H.C."/>
            <person name="Brachmann A."/>
            <person name="Hughes D.P."/>
        </authorList>
    </citation>
    <scope>NUCLEOTIDE SEQUENCE [LARGE SCALE GENOMIC DNA]</scope>
    <source>
        <strain evidence="17 18">Map64</strain>
    </source>
</reference>
<sequence>MAPSSQQSQSRKKDEESNDYLRLQPDEIVGCIRDIGINFSRADLEKPNPAQVQQIFERFAELLLNTTRGTVGPAMRAAAQDVCGEYAEVMPTDTRDLLGFYGQLRRLMLDCGIKDFSFNDLFKPTPERMVKIFSYVINFIRFRESQTSIIDEQFNLNESAKLRIETLHEENRELRMQVEEMRRNRRAIEARVEEKKQRNNELKVHLKAVVPVTGKLRARLDELKENKSRLTSLLEQKSTAVDRLSREIDRLQRYLRESLLTLHGNVTDLRDSLNSDRAQADALERRSRALQTSTDSFALGLVDVKECVKTLADIAAEMAHEEEVTARSMRQAEMLSEEKKKERQLDQHITMLHRQLDMWAERNKKLQEQVKKNGADASEKMLELKKLHKELMEEHTIKTRDVERRGVRVEQTDKKMLDLKDAISNEIQATHDEYVELEHHVNLYINLMDQLVG</sequence>
<evidence type="ECO:0000256" key="5">
    <source>
        <dbReference type="ARBA" id="ARBA00017594"/>
    </source>
</evidence>
<comment type="similarity">
    <text evidence="4">Belongs to the NUF2 family.</text>
</comment>
<dbReference type="AlphaFoldDB" id="A0A2C5YAU4"/>
<dbReference type="Pfam" id="PF18595">
    <property type="entry name" value="Nuf2_DHR10-like"/>
    <property type="match status" value="1"/>
</dbReference>
<dbReference type="PANTHER" id="PTHR21650:SF2">
    <property type="entry name" value="KINETOCHORE PROTEIN NUF2"/>
    <property type="match status" value="1"/>
</dbReference>
<feature type="domain" description="Kinetochore protein Nuf2 N-terminal" evidence="15">
    <location>
        <begin position="19"/>
        <end position="155"/>
    </location>
</feature>
<keyword evidence="8" id="KW-0498">Mitosis</keyword>
<dbReference type="GO" id="GO:0044877">
    <property type="term" value="F:protein-containing complex binding"/>
    <property type="evidence" value="ECO:0007669"/>
    <property type="project" value="TreeGrafter"/>
</dbReference>